<proteinExistence type="predicted"/>
<dbReference type="EMBL" id="CP006691">
    <property type="protein sequence ID" value="AGT74273.1"/>
    <property type="molecule type" value="Genomic_DNA"/>
</dbReference>
<sequence length="38" mass="4408">MVGCWKEILKDGLLSDKEVSFFVFLNELISEPNCLKVY</sequence>
<gene>
    <name evidence="1" type="ORF">HPSA20_1044</name>
</gene>
<evidence type="ECO:0000313" key="1">
    <source>
        <dbReference type="EMBL" id="AGT74273.1"/>
    </source>
</evidence>
<name>T1UCW5_HELPX</name>
<evidence type="ECO:0000313" key="2">
    <source>
        <dbReference type="Proteomes" id="UP000015920"/>
    </source>
</evidence>
<protein>
    <submittedName>
        <fullName evidence="1">Uncharacterized protein</fullName>
    </submittedName>
</protein>
<organism evidence="1 2">
    <name type="scientific">Helicobacter pylori SouthAfrica20</name>
    <dbReference type="NCBI Taxonomy" id="1352356"/>
    <lineage>
        <taxon>Bacteria</taxon>
        <taxon>Pseudomonadati</taxon>
        <taxon>Campylobacterota</taxon>
        <taxon>Epsilonproteobacteria</taxon>
        <taxon>Campylobacterales</taxon>
        <taxon>Helicobacteraceae</taxon>
        <taxon>Helicobacter</taxon>
    </lineage>
</organism>
<reference evidence="1 2" key="1">
    <citation type="journal article" date="2013" name="Genome Announc.">
        <title>Genome Sequences of Three hpAfrica2 Strains of Helicobacter pylori.</title>
        <authorList>
            <person name="Duncan S.S."/>
            <person name="Bertoli M.T."/>
            <person name="Kersulyte D."/>
            <person name="Valk P.L."/>
            <person name="Tamma S."/>
            <person name="Segal I."/>
            <person name="McClain M.S."/>
            <person name="Cover T.L."/>
            <person name="Berg D.E."/>
        </authorList>
    </citation>
    <scope>NUCLEOTIDE SEQUENCE [LARGE SCALE GENOMIC DNA]</scope>
    <source>
        <strain evidence="1">SouthAfrica20</strain>
    </source>
</reference>
<accession>T1UCW5</accession>
<dbReference type="AlphaFoldDB" id="T1UCW5"/>
<dbReference type="PATRIC" id="fig|1352356.3.peg.1024"/>
<dbReference type="Proteomes" id="UP000015920">
    <property type="component" value="Chromosome"/>
</dbReference>
<dbReference type="KEGG" id="hpys:HPSA20_1044"/>
<dbReference type="HOGENOM" id="CLU_3328757_0_0_7"/>